<protein>
    <submittedName>
        <fullName evidence="2">Uncharacterized protein</fullName>
    </submittedName>
</protein>
<feature type="compositionally biased region" description="Basic and acidic residues" evidence="1">
    <location>
        <begin position="97"/>
        <end position="109"/>
    </location>
</feature>
<dbReference type="EMBL" id="ML986652">
    <property type="protein sequence ID" value="KAF2261691.1"/>
    <property type="molecule type" value="Genomic_DNA"/>
</dbReference>
<feature type="region of interest" description="Disordered" evidence="1">
    <location>
        <begin position="1"/>
        <end position="21"/>
    </location>
</feature>
<name>A0A9P4K406_9PLEO</name>
<evidence type="ECO:0000256" key="1">
    <source>
        <dbReference type="SAM" id="MobiDB-lite"/>
    </source>
</evidence>
<feature type="compositionally biased region" description="Basic and acidic residues" evidence="1">
    <location>
        <begin position="60"/>
        <end position="88"/>
    </location>
</feature>
<keyword evidence="3" id="KW-1185">Reference proteome</keyword>
<dbReference type="AlphaFoldDB" id="A0A9P4K406"/>
<reference evidence="3" key="1">
    <citation type="journal article" date="2020" name="Stud. Mycol.">
        <title>101 Dothideomycetes genomes: A test case for predicting lifestyles and emergence of pathogens.</title>
        <authorList>
            <person name="Haridas S."/>
            <person name="Albert R."/>
            <person name="Binder M."/>
            <person name="Bloem J."/>
            <person name="LaButti K."/>
            <person name="Salamov A."/>
            <person name="Andreopoulos B."/>
            <person name="Baker S."/>
            <person name="Barry K."/>
            <person name="Bills G."/>
            <person name="Bluhm B."/>
            <person name="Cannon C."/>
            <person name="Castanera R."/>
            <person name="Culley D."/>
            <person name="Daum C."/>
            <person name="Ezra D."/>
            <person name="Gonzalez J."/>
            <person name="Henrissat B."/>
            <person name="Kuo A."/>
            <person name="Liang C."/>
            <person name="Lipzen A."/>
            <person name="Lutzoni F."/>
            <person name="Magnuson J."/>
            <person name="Mondo S."/>
            <person name="Nolan M."/>
            <person name="Ohm R."/>
            <person name="Pangilinan J."/>
            <person name="Park H.-J."/>
            <person name="Ramirez L."/>
            <person name="Alfaro M."/>
            <person name="Sun H."/>
            <person name="Tritt A."/>
            <person name="Yoshinaga Y."/>
            <person name="Zwiers L.-H."/>
            <person name="Turgeon B."/>
            <person name="Goodwin S."/>
            <person name="Spatafora J."/>
            <person name="Crous P."/>
            <person name="Grigoriev I."/>
        </authorList>
    </citation>
    <scope>NUCLEOTIDE SEQUENCE [LARGE SCALE GENOMIC DNA]</scope>
    <source>
        <strain evidence="3">CBS 304.66</strain>
    </source>
</reference>
<dbReference type="Proteomes" id="UP000800093">
    <property type="component" value="Unassembled WGS sequence"/>
</dbReference>
<gene>
    <name evidence="2" type="ORF">CC78DRAFT_619205</name>
</gene>
<accession>A0A9P4K406</accession>
<feature type="region of interest" description="Disordered" evidence="1">
    <location>
        <begin position="55"/>
        <end position="117"/>
    </location>
</feature>
<evidence type="ECO:0000313" key="3">
    <source>
        <dbReference type="Proteomes" id="UP000800093"/>
    </source>
</evidence>
<comment type="caution">
    <text evidence="2">The sequence shown here is derived from an EMBL/GenBank/DDBJ whole genome shotgun (WGS) entry which is preliminary data.</text>
</comment>
<proteinExistence type="predicted"/>
<organism evidence="2 3">
    <name type="scientific">Lojkania enalia</name>
    <dbReference type="NCBI Taxonomy" id="147567"/>
    <lineage>
        <taxon>Eukaryota</taxon>
        <taxon>Fungi</taxon>
        <taxon>Dikarya</taxon>
        <taxon>Ascomycota</taxon>
        <taxon>Pezizomycotina</taxon>
        <taxon>Dothideomycetes</taxon>
        <taxon>Pleosporomycetidae</taxon>
        <taxon>Pleosporales</taxon>
        <taxon>Pleosporales incertae sedis</taxon>
        <taxon>Lojkania</taxon>
    </lineage>
</organism>
<evidence type="ECO:0000313" key="2">
    <source>
        <dbReference type="EMBL" id="KAF2261691.1"/>
    </source>
</evidence>
<sequence>MQDSDDKPAKVKPQLNAQTYHGRYSIKLQFGSGSFGSFEDVTPSQFDERKYRRLQTVQKEASEHREEEKETVELDKDKNMIKDRDRTQSRSPQVEEQDVKEKQKREPVRNSKLSPAS</sequence>